<comment type="caution">
    <text evidence="2">The sequence shown here is derived from an EMBL/GenBank/DDBJ whole genome shotgun (WGS) entry which is preliminary data.</text>
</comment>
<name>A0A9W4UT81_9PLEO</name>
<reference evidence="2" key="1">
    <citation type="submission" date="2023-01" db="EMBL/GenBank/DDBJ databases">
        <authorList>
            <person name="Van Ghelder C."/>
            <person name="Rancurel C."/>
        </authorList>
    </citation>
    <scope>NUCLEOTIDE SEQUENCE</scope>
    <source>
        <strain evidence="2">CNCM I-4278</strain>
    </source>
</reference>
<keyword evidence="1" id="KW-0472">Membrane</keyword>
<sequence>MIIVHLCNFNITTIVIVIIAIVYKAKWMPPPIGPLHNSAPKAKSCLVPYFSLVLRRHVTRSNMPHKPRIL</sequence>
<protein>
    <submittedName>
        <fullName evidence="2">Uncharacterized protein</fullName>
    </submittedName>
</protein>
<evidence type="ECO:0000313" key="2">
    <source>
        <dbReference type="EMBL" id="CAI6341620.1"/>
    </source>
</evidence>
<dbReference type="Proteomes" id="UP001152607">
    <property type="component" value="Unassembled WGS sequence"/>
</dbReference>
<evidence type="ECO:0000313" key="3">
    <source>
        <dbReference type="Proteomes" id="UP001152607"/>
    </source>
</evidence>
<evidence type="ECO:0000256" key="1">
    <source>
        <dbReference type="SAM" id="Phobius"/>
    </source>
</evidence>
<proteinExistence type="predicted"/>
<keyword evidence="3" id="KW-1185">Reference proteome</keyword>
<accession>A0A9W4UT81</accession>
<dbReference type="AlphaFoldDB" id="A0A9W4UT81"/>
<feature type="transmembrane region" description="Helical" evidence="1">
    <location>
        <begin position="7"/>
        <end position="25"/>
    </location>
</feature>
<organism evidence="2 3">
    <name type="scientific">Periconia digitata</name>
    <dbReference type="NCBI Taxonomy" id="1303443"/>
    <lineage>
        <taxon>Eukaryota</taxon>
        <taxon>Fungi</taxon>
        <taxon>Dikarya</taxon>
        <taxon>Ascomycota</taxon>
        <taxon>Pezizomycotina</taxon>
        <taxon>Dothideomycetes</taxon>
        <taxon>Pleosporomycetidae</taxon>
        <taxon>Pleosporales</taxon>
        <taxon>Massarineae</taxon>
        <taxon>Periconiaceae</taxon>
        <taxon>Periconia</taxon>
    </lineage>
</organism>
<gene>
    <name evidence="2" type="ORF">PDIGIT_LOCUS14820</name>
</gene>
<keyword evidence="1" id="KW-1133">Transmembrane helix</keyword>
<keyword evidence="1" id="KW-0812">Transmembrane</keyword>
<dbReference type="EMBL" id="CAOQHR010000012">
    <property type="protein sequence ID" value="CAI6341620.1"/>
    <property type="molecule type" value="Genomic_DNA"/>
</dbReference>